<dbReference type="EMBL" id="MHQI01000001">
    <property type="protein sequence ID" value="OHA00989.1"/>
    <property type="molecule type" value="Genomic_DNA"/>
</dbReference>
<name>A0A1G2KRF0_9BACT</name>
<dbReference type="PANTHER" id="PTHR15394:SF3">
    <property type="entry name" value="SERINE HYDROLASE RBBP9"/>
    <property type="match status" value="1"/>
</dbReference>
<comment type="caution">
    <text evidence="1">The sequence shown here is derived from an EMBL/GenBank/DDBJ whole genome shotgun (WGS) entry which is preliminary data.</text>
</comment>
<evidence type="ECO:0008006" key="3">
    <source>
        <dbReference type="Google" id="ProtNLM"/>
    </source>
</evidence>
<dbReference type="Pfam" id="PF06821">
    <property type="entry name" value="Ser_hydrolase"/>
    <property type="match status" value="1"/>
</dbReference>
<proteinExistence type="predicted"/>
<evidence type="ECO:0000313" key="2">
    <source>
        <dbReference type="Proteomes" id="UP000179023"/>
    </source>
</evidence>
<sequence>MKRAIIVHCWEAEPEYCWYPYVKRRLEEMKFEVKVPAFPNSARPTQDEWVPYLAAEIGKSDEDLYLIGHSIGCITILRYLETLSPADRVGGVIFVAGFTDYISYEELKSFFQTPIDFGKIKTRPKNGFVAIHSTDDPYVDLKYGEIFKKELGAEVIIVRNKGHFSGPIDEEKSCTELAEVVESVEKMAH</sequence>
<dbReference type="STRING" id="1802270.A3C07_05175"/>
<protein>
    <recommendedName>
        <fullName evidence="3">Alpha/beta hydrolase</fullName>
    </recommendedName>
</protein>
<accession>A0A1G2KRF0</accession>
<dbReference type="InterPro" id="IPR010662">
    <property type="entry name" value="RBBP9/YdeN"/>
</dbReference>
<dbReference type="InterPro" id="IPR029058">
    <property type="entry name" value="AB_hydrolase_fold"/>
</dbReference>
<dbReference type="SUPFAM" id="SSF53474">
    <property type="entry name" value="alpha/beta-Hydrolases"/>
    <property type="match status" value="1"/>
</dbReference>
<gene>
    <name evidence="1" type="ORF">A3C07_05175</name>
</gene>
<dbReference type="GO" id="GO:0016787">
    <property type="term" value="F:hydrolase activity"/>
    <property type="evidence" value="ECO:0007669"/>
    <property type="project" value="InterPro"/>
</dbReference>
<reference evidence="1 2" key="1">
    <citation type="journal article" date="2016" name="Nat. Commun.">
        <title>Thousands of microbial genomes shed light on interconnected biogeochemical processes in an aquifer system.</title>
        <authorList>
            <person name="Anantharaman K."/>
            <person name="Brown C.T."/>
            <person name="Hug L.A."/>
            <person name="Sharon I."/>
            <person name="Castelle C.J."/>
            <person name="Probst A.J."/>
            <person name="Thomas B.C."/>
            <person name="Singh A."/>
            <person name="Wilkins M.J."/>
            <person name="Karaoz U."/>
            <person name="Brodie E.L."/>
            <person name="Williams K.H."/>
            <person name="Hubbard S.S."/>
            <person name="Banfield J.F."/>
        </authorList>
    </citation>
    <scope>NUCLEOTIDE SEQUENCE [LARGE SCALE GENOMIC DNA]</scope>
</reference>
<evidence type="ECO:0000313" key="1">
    <source>
        <dbReference type="EMBL" id="OHA00989.1"/>
    </source>
</evidence>
<dbReference type="AlphaFoldDB" id="A0A1G2KRF0"/>
<dbReference type="Proteomes" id="UP000179023">
    <property type="component" value="Unassembled WGS sequence"/>
</dbReference>
<dbReference type="Gene3D" id="3.40.50.1820">
    <property type="entry name" value="alpha/beta hydrolase"/>
    <property type="match status" value="1"/>
</dbReference>
<dbReference type="PANTHER" id="PTHR15394">
    <property type="entry name" value="SERINE HYDROLASE RBBP9"/>
    <property type="match status" value="1"/>
</dbReference>
<organism evidence="1 2">
    <name type="scientific">Candidatus Sungbacteria bacterium RIFCSPHIGHO2_02_FULL_47_11</name>
    <dbReference type="NCBI Taxonomy" id="1802270"/>
    <lineage>
        <taxon>Bacteria</taxon>
        <taxon>Candidatus Sungiibacteriota</taxon>
    </lineage>
</organism>